<dbReference type="Gene3D" id="3.40.30.10">
    <property type="entry name" value="Glutaredoxin"/>
    <property type="match status" value="1"/>
</dbReference>
<dbReference type="InterPro" id="IPR050620">
    <property type="entry name" value="Thioredoxin_H-type-like"/>
</dbReference>
<dbReference type="InterPro" id="IPR013766">
    <property type="entry name" value="Thioredoxin_domain"/>
</dbReference>
<dbReference type="SUPFAM" id="SSF52833">
    <property type="entry name" value="Thioredoxin-like"/>
    <property type="match status" value="1"/>
</dbReference>
<protein>
    <recommendedName>
        <fullName evidence="1">Thioredoxin domain-containing protein</fullName>
    </recommendedName>
</protein>
<name>A0A6C0D0W7_9ZZZZ</name>
<sequence length="136" mass="15798">MEHKIKPDKIEINLETIRIETREDLKAFLKNSPTENTFIKFGATWCRPCQMIAPTIQSLNEQVMKATKKLTYIDLDVDHCSDLYAFMKQKKMVRGIPVIMCYKKSQYNEDSFYAPSDSVTGASTQDVVNFYRRNIS</sequence>
<evidence type="ECO:0000313" key="2">
    <source>
        <dbReference type="EMBL" id="QHT10706.1"/>
    </source>
</evidence>
<proteinExistence type="predicted"/>
<dbReference type="PANTHER" id="PTHR10438:SF468">
    <property type="entry name" value="THIOREDOXIN-1-RELATED"/>
    <property type="match status" value="1"/>
</dbReference>
<organism evidence="2">
    <name type="scientific">viral metagenome</name>
    <dbReference type="NCBI Taxonomy" id="1070528"/>
    <lineage>
        <taxon>unclassified sequences</taxon>
        <taxon>metagenomes</taxon>
        <taxon>organismal metagenomes</taxon>
    </lineage>
</organism>
<accession>A0A6C0D0W7</accession>
<dbReference type="CDD" id="cd02947">
    <property type="entry name" value="TRX_family"/>
    <property type="match status" value="1"/>
</dbReference>
<dbReference type="InterPro" id="IPR036249">
    <property type="entry name" value="Thioredoxin-like_sf"/>
</dbReference>
<feature type="domain" description="Thioredoxin" evidence="1">
    <location>
        <begin position="21"/>
        <end position="110"/>
    </location>
</feature>
<evidence type="ECO:0000259" key="1">
    <source>
        <dbReference type="Pfam" id="PF00085"/>
    </source>
</evidence>
<reference evidence="2" key="1">
    <citation type="journal article" date="2020" name="Nature">
        <title>Giant virus diversity and host interactions through global metagenomics.</title>
        <authorList>
            <person name="Schulz F."/>
            <person name="Roux S."/>
            <person name="Paez-Espino D."/>
            <person name="Jungbluth S."/>
            <person name="Walsh D.A."/>
            <person name="Denef V.J."/>
            <person name="McMahon K.D."/>
            <person name="Konstantinidis K.T."/>
            <person name="Eloe-Fadrosh E.A."/>
            <person name="Kyrpides N.C."/>
            <person name="Woyke T."/>
        </authorList>
    </citation>
    <scope>NUCLEOTIDE SEQUENCE</scope>
    <source>
        <strain evidence="2">GVMAG-M-3300023174-107</strain>
    </source>
</reference>
<dbReference type="Pfam" id="PF00085">
    <property type="entry name" value="Thioredoxin"/>
    <property type="match status" value="1"/>
</dbReference>
<dbReference type="PANTHER" id="PTHR10438">
    <property type="entry name" value="THIOREDOXIN"/>
    <property type="match status" value="1"/>
</dbReference>
<dbReference type="AlphaFoldDB" id="A0A6C0D0W7"/>
<dbReference type="EMBL" id="MN739524">
    <property type="protein sequence ID" value="QHT10706.1"/>
    <property type="molecule type" value="Genomic_DNA"/>
</dbReference>